<dbReference type="STRING" id="402676.B6K2G7"/>
<feature type="compositionally biased region" description="Acidic residues" evidence="6">
    <location>
        <begin position="31"/>
        <end position="40"/>
    </location>
</feature>
<dbReference type="InterPro" id="IPR051179">
    <property type="entry name" value="WD_repeat_multifunction"/>
</dbReference>
<dbReference type="OrthoDB" id="28092at2759"/>
<evidence type="ECO:0000256" key="6">
    <source>
        <dbReference type="SAM" id="MobiDB-lite"/>
    </source>
</evidence>
<dbReference type="SMART" id="SM00320">
    <property type="entry name" value="WD40"/>
    <property type="match status" value="7"/>
</dbReference>
<dbReference type="PROSITE" id="PS50082">
    <property type="entry name" value="WD_REPEATS_2"/>
    <property type="match status" value="5"/>
</dbReference>
<dbReference type="JaponicusDB" id="SJAG_02436">
    <property type="gene designation" value="sqt1"/>
</dbReference>
<dbReference type="PROSITE" id="PS50294">
    <property type="entry name" value="WD_REPEATS_REGION"/>
    <property type="match status" value="3"/>
</dbReference>
<feature type="repeat" description="WD" evidence="5">
    <location>
        <begin position="60"/>
        <end position="102"/>
    </location>
</feature>
<dbReference type="Gene3D" id="2.130.10.10">
    <property type="entry name" value="YVTN repeat-like/Quinoprotein amine dehydrogenase"/>
    <property type="match status" value="1"/>
</dbReference>
<evidence type="ECO:0000256" key="1">
    <source>
        <dbReference type="ARBA" id="ARBA00004496"/>
    </source>
</evidence>
<keyword evidence="3 5" id="KW-0853">WD repeat</keyword>
<dbReference type="HOGENOM" id="CLU_000288_57_9_1"/>
<feature type="compositionally biased region" description="Acidic residues" evidence="6">
    <location>
        <begin position="1"/>
        <end position="22"/>
    </location>
</feature>
<sequence>MAEENVPADEFIEDNEVDEVVAEDQNSMQQDFDEEGEGNDDGFQGENLVDMVPDMSVQGFFEHKDSVFTVAINKSNPNMCASGGGDDLAYIWDRTNGERLHTLTGHTDSIIAIEWSFDGEYIATGGMDSQIRVWKMSTGCEFIAALETSDEVIWISWHPKGHFLAAGCNDGSVWMWSLPSGKVANVFYSHTAPCNAGAFIPPGVGKRLATVDDMGTAIVWNPASGEAEVRLTSDDQRFDPGNEETAGGWVCFTSNKEGNVLFLGGSSGKVKVVNLNSRTILASLETQTESVEKIALCPVLPIFACASVDGTVALYDSASLKFRKSLPHSEAVVSCEFIPNSPYLLTACGDCIIRKWDIRTGQLLAEISGHQEPILCMAVAPDGKQVISGSDDKTVLVFNCE</sequence>
<name>B6K2G7_SCHJY</name>
<dbReference type="PANTHER" id="PTHR19857">
    <property type="entry name" value="MITOCHONDRIAL DIVISION PROTEIN 1-RELATED"/>
    <property type="match status" value="1"/>
</dbReference>
<evidence type="ECO:0000313" key="8">
    <source>
        <dbReference type="JaponicusDB" id="SJAG_02436"/>
    </source>
</evidence>
<feature type="repeat" description="WD" evidence="5">
    <location>
        <begin position="155"/>
        <end position="186"/>
    </location>
</feature>
<reference evidence="7 9" key="1">
    <citation type="journal article" date="2011" name="Science">
        <title>Comparative functional genomics of the fission yeasts.</title>
        <authorList>
            <person name="Rhind N."/>
            <person name="Chen Z."/>
            <person name="Yassour M."/>
            <person name="Thompson D.A."/>
            <person name="Haas B.J."/>
            <person name="Habib N."/>
            <person name="Wapinski I."/>
            <person name="Roy S."/>
            <person name="Lin M.F."/>
            <person name="Heiman D.I."/>
            <person name="Young S.K."/>
            <person name="Furuya K."/>
            <person name="Guo Y."/>
            <person name="Pidoux A."/>
            <person name="Chen H.M."/>
            <person name="Robbertse B."/>
            <person name="Goldberg J.M."/>
            <person name="Aoki K."/>
            <person name="Bayne E.H."/>
            <person name="Berlin A.M."/>
            <person name="Desjardins C.A."/>
            <person name="Dobbs E."/>
            <person name="Dukaj L."/>
            <person name="Fan L."/>
            <person name="FitzGerald M.G."/>
            <person name="French C."/>
            <person name="Gujja S."/>
            <person name="Hansen K."/>
            <person name="Keifenheim D."/>
            <person name="Levin J.Z."/>
            <person name="Mosher R.A."/>
            <person name="Mueller C.A."/>
            <person name="Pfiffner J."/>
            <person name="Priest M."/>
            <person name="Russ C."/>
            <person name="Smialowska A."/>
            <person name="Swoboda P."/>
            <person name="Sykes S.M."/>
            <person name="Vaughn M."/>
            <person name="Vengrova S."/>
            <person name="Yoder R."/>
            <person name="Zeng Q."/>
            <person name="Allshire R."/>
            <person name="Baulcombe D."/>
            <person name="Birren B.W."/>
            <person name="Brown W."/>
            <person name="Ekwall K."/>
            <person name="Kellis M."/>
            <person name="Leatherwood J."/>
            <person name="Levin H."/>
            <person name="Margalit H."/>
            <person name="Martienssen R."/>
            <person name="Nieduszynski C.A."/>
            <person name="Spatafora J.W."/>
            <person name="Friedman N."/>
            <person name="Dalgaard J.Z."/>
            <person name="Baumann P."/>
            <person name="Niki H."/>
            <person name="Regev A."/>
            <person name="Nusbaum C."/>
        </authorList>
    </citation>
    <scope>NUCLEOTIDE SEQUENCE [LARGE SCALE GENOMIC DNA]</scope>
    <source>
        <strain evidence="9">yFS275 / FY16936</strain>
    </source>
</reference>
<dbReference type="VEuPathDB" id="FungiDB:SJAG_02436"/>
<dbReference type="RefSeq" id="XP_002173641.1">
    <property type="nucleotide sequence ID" value="XM_002173605.2"/>
</dbReference>
<evidence type="ECO:0000256" key="4">
    <source>
        <dbReference type="ARBA" id="ARBA00022737"/>
    </source>
</evidence>
<protein>
    <submittedName>
        <fullName evidence="7">Ribosome biogenesis protein Sqt1</fullName>
    </submittedName>
</protein>
<keyword evidence="9" id="KW-1185">Reference proteome</keyword>
<evidence type="ECO:0000313" key="9">
    <source>
        <dbReference type="Proteomes" id="UP000001744"/>
    </source>
</evidence>
<dbReference type="GO" id="GO:0005737">
    <property type="term" value="C:cytoplasm"/>
    <property type="evidence" value="ECO:0007669"/>
    <property type="project" value="UniProtKB-SubCell"/>
</dbReference>
<dbReference type="OMA" id="SIWDYSK"/>
<evidence type="ECO:0000256" key="5">
    <source>
        <dbReference type="PROSITE-ProRule" id="PRU00221"/>
    </source>
</evidence>
<dbReference type="PANTHER" id="PTHR19857:SF8">
    <property type="entry name" value="ANGIO-ASSOCIATED MIGRATORY CELL PROTEIN"/>
    <property type="match status" value="1"/>
</dbReference>
<evidence type="ECO:0000256" key="2">
    <source>
        <dbReference type="ARBA" id="ARBA00022490"/>
    </source>
</evidence>
<dbReference type="CDD" id="cd00200">
    <property type="entry name" value="WD40"/>
    <property type="match status" value="1"/>
</dbReference>
<feature type="region of interest" description="Disordered" evidence="6">
    <location>
        <begin position="1"/>
        <end position="44"/>
    </location>
</feature>
<dbReference type="eggNOG" id="KOG0296">
    <property type="taxonomic scope" value="Eukaryota"/>
</dbReference>
<gene>
    <name evidence="8" type="primary">sqt1</name>
    <name evidence="7" type="ORF">SJAG_02436</name>
</gene>
<keyword evidence="2" id="KW-0963">Cytoplasm</keyword>
<feature type="repeat" description="WD" evidence="5">
    <location>
        <begin position="325"/>
        <end position="366"/>
    </location>
</feature>
<accession>B6K2G7</accession>
<keyword evidence="4" id="KW-0677">Repeat</keyword>
<organism evidence="7 9">
    <name type="scientific">Schizosaccharomyces japonicus (strain yFS275 / FY16936)</name>
    <name type="common">Fission yeast</name>
    <dbReference type="NCBI Taxonomy" id="402676"/>
    <lineage>
        <taxon>Eukaryota</taxon>
        <taxon>Fungi</taxon>
        <taxon>Dikarya</taxon>
        <taxon>Ascomycota</taxon>
        <taxon>Taphrinomycotina</taxon>
        <taxon>Schizosaccharomycetes</taxon>
        <taxon>Schizosaccharomycetales</taxon>
        <taxon>Schizosaccharomycetaceae</taxon>
        <taxon>Schizosaccharomyces</taxon>
    </lineage>
</organism>
<dbReference type="EMBL" id="KE651166">
    <property type="protein sequence ID" value="EEB07348.1"/>
    <property type="molecule type" value="Genomic_DNA"/>
</dbReference>
<dbReference type="InterPro" id="IPR001680">
    <property type="entry name" value="WD40_rpt"/>
</dbReference>
<comment type="subcellular location">
    <subcellularLocation>
        <location evidence="1">Cytoplasm</location>
    </subcellularLocation>
</comment>
<dbReference type="Pfam" id="PF00400">
    <property type="entry name" value="WD40"/>
    <property type="match status" value="5"/>
</dbReference>
<feature type="repeat" description="WD" evidence="5">
    <location>
        <begin position="103"/>
        <end position="139"/>
    </location>
</feature>
<dbReference type="SUPFAM" id="SSF50978">
    <property type="entry name" value="WD40 repeat-like"/>
    <property type="match status" value="1"/>
</dbReference>
<dbReference type="GeneID" id="7049183"/>
<dbReference type="FunFam" id="2.130.10.10:FF:000074">
    <property type="entry name" value="Angio-associated migratory cell protein-like protein"/>
    <property type="match status" value="1"/>
</dbReference>
<dbReference type="Proteomes" id="UP000001744">
    <property type="component" value="Unassembled WGS sequence"/>
</dbReference>
<proteinExistence type="predicted"/>
<dbReference type="AlphaFoldDB" id="B6K2G7"/>
<evidence type="ECO:0000313" key="7">
    <source>
        <dbReference type="EMBL" id="EEB07348.1"/>
    </source>
</evidence>
<evidence type="ECO:0000256" key="3">
    <source>
        <dbReference type="ARBA" id="ARBA00022574"/>
    </source>
</evidence>
<feature type="repeat" description="WD" evidence="5">
    <location>
        <begin position="367"/>
        <end position="401"/>
    </location>
</feature>
<dbReference type="InterPro" id="IPR015943">
    <property type="entry name" value="WD40/YVTN_repeat-like_dom_sf"/>
</dbReference>
<dbReference type="InterPro" id="IPR036322">
    <property type="entry name" value="WD40_repeat_dom_sf"/>
</dbReference>